<dbReference type="InterPro" id="IPR012675">
    <property type="entry name" value="Beta-grasp_dom_sf"/>
</dbReference>
<dbReference type="GO" id="GO:0016491">
    <property type="term" value="F:oxidoreductase activity"/>
    <property type="evidence" value="ECO:0007669"/>
    <property type="project" value="UniProtKB-KW"/>
</dbReference>
<dbReference type="Pfam" id="PF00111">
    <property type="entry name" value="Fer2"/>
    <property type="match status" value="1"/>
</dbReference>
<keyword evidence="5" id="KW-0408">Iron</keyword>
<keyword evidence="6" id="KW-0411">Iron-sulfur</keyword>
<dbReference type="PROSITE" id="PS00197">
    <property type="entry name" value="2FE2S_FER_1"/>
    <property type="match status" value="1"/>
</dbReference>
<dbReference type="InterPro" id="IPR001041">
    <property type="entry name" value="2Fe-2S_ferredoxin-type"/>
</dbReference>
<evidence type="ECO:0000256" key="6">
    <source>
        <dbReference type="ARBA" id="ARBA00023014"/>
    </source>
</evidence>
<evidence type="ECO:0000256" key="3">
    <source>
        <dbReference type="ARBA" id="ARBA00022723"/>
    </source>
</evidence>
<evidence type="ECO:0000313" key="10">
    <source>
        <dbReference type="Proteomes" id="UP000248975"/>
    </source>
</evidence>
<dbReference type="InterPro" id="IPR006058">
    <property type="entry name" value="2Fe2S_fd_BS"/>
</dbReference>
<dbReference type="CDD" id="cd00207">
    <property type="entry name" value="fer2"/>
    <property type="match status" value="1"/>
</dbReference>
<dbReference type="CDD" id="cd06185">
    <property type="entry name" value="PDR_like"/>
    <property type="match status" value="1"/>
</dbReference>
<dbReference type="Gene3D" id="3.10.20.30">
    <property type="match status" value="1"/>
</dbReference>
<dbReference type="Gene3D" id="3.40.50.80">
    <property type="entry name" value="Nucleotide-binding domain of ferredoxin-NADP reductase (FNR) module"/>
    <property type="match status" value="1"/>
</dbReference>
<keyword evidence="3" id="KW-0479">Metal-binding</keyword>
<evidence type="ECO:0000256" key="5">
    <source>
        <dbReference type="ARBA" id="ARBA00023004"/>
    </source>
</evidence>
<dbReference type="Gene3D" id="2.40.30.10">
    <property type="entry name" value="Translation factors"/>
    <property type="match status" value="1"/>
</dbReference>
<dbReference type="AlphaFoldDB" id="A0A2W5SCF6"/>
<dbReference type="GO" id="GO:0046872">
    <property type="term" value="F:metal ion binding"/>
    <property type="evidence" value="ECO:0007669"/>
    <property type="project" value="UniProtKB-KW"/>
</dbReference>
<protein>
    <submittedName>
        <fullName evidence="9">Oxidoreductase</fullName>
    </submittedName>
</protein>
<dbReference type="PRINTS" id="PR00409">
    <property type="entry name" value="PHDIOXRDTASE"/>
</dbReference>
<dbReference type="GO" id="GO:0051537">
    <property type="term" value="F:2 iron, 2 sulfur cluster binding"/>
    <property type="evidence" value="ECO:0007669"/>
    <property type="project" value="UniProtKB-KW"/>
</dbReference>
<dbReference type="Proteomes" id="UP000248975">
    <property type="component" value="Unassembled WGS sequence"/>
</dbReference>
<feature type="domain" description="2Fe-2S ferredoxin-type" evidence="7">
    <location>
        <begin position="237"/>
        <end position="320"/>
    </location>
</feature>
<proteinExistence type="predicted"/>
<dbReference type="EMBL" id="QFQS01000002">
    <property type="protein sequence ID" value="PZQ97654.1"/>
    <property type="molecule type" value="Genomic_DNA"/>
</dbReference>
<dbReference type="InterPro" id="IPR050415">
    <property type="entry name" value="MRET"/>
</dbReference>
<evidence type="ECO:0000256" key="1">
    <source>
        <dbReference type="ARBA" id="ARBA00022630"/>
    </source>
</evidence>
<dbReference type="InterPro" id="IPR036010">
    <property type="entry name" value="2Fe-2S_ferredoxin-like_sf"/>
</dbReference>
<evidence type="ECO:0000256" key="2">
    <source>
        <dbReference type="ARBA" id="ARBA00022714"/>
    </source>
</evidence>
<dbReference type="SUPFAM" id="SSF52343">
    <property type="entry name" value="Ferredoxin reductase-like, C-terminal NADP-linked domain"/>
    <property type="match status" value="1"/>
</dbReference>
<comment type="caution">
    <text evidence="9">The sequence shown here is derived from an EMBL/GenBank/DDBJ whole genome shotgun (WGS) entry which is preliminary data.</text>
</comment>
<dbReference type="InterPro" id="IPR039261">
    <property type="entry name" value="FNR_nucleotide-bd"/>
</dbReference>
<reference evidence="9 10" key="1">
    <citation type="submission" date="2017-08" db="EMBL/GenBank/DDBJ databases">
        <title>Infants hospitalized years apart are colonized by the same room-sourced microbial strains.</title>
        <authorList>
            <person name="Brooks B."/>
            <person name="Olm M.R."/>
            <person name="Firek B.A."/>
            <person name="Baker R."/>
            <person name="Thomas B.C."/>
            <person name="Morowitz M.J."/>
            <person name="Banfield J.F."/>
        </authorList>
    </citation>
    <scope>NUCLEOTIDE SEQUENCE [LARGE SCALE GENOMIC DNA]</scope>
    <source>
        <strain evidence="9">S2_003_000_R2_11</strain>
    </source>
</reference>
<gene>
    <name evidence="9" type="ORF">DI533_10785</name>
</gene>
<sequence>MTGGAGLLQLRLASVAEAARDIRLFEFVSADGAPLPAFEPGAHLSLHLPSGLERQYSLCNDPAESDRYVVAVKREAGGRGGSQEMHALEPSAIISTRPPANHFPLAPAPAVPLLIAGGIGITPIIAMMRHLRTKGRPFHLVYLARSKSDAAFLNLLAEPGPNGRVTLHFDDTAAGFFDIAGCLAAAEPSEQVHCCGPTPLMEAVRTEATKLGWAPERLHFEFFVNDQPKAEAGDRPFEAVLARSRRSVQVRADQTLLDALLEAGLDVDYSCSEGTCGTCITRVLEGEIDHRDVVLTPGERAKNIALCCSRAAGTKLTLDL</sequence>
<name>A0A2W5SCF6_CERSP</name>
<dbReference type="InterPro" id="IPR017927">
    <property type="entry name" value="FAD-bd_FR_type"/>
</dbReference>
<feature type="domain" description="FAD-binding FR-type" evidence="8">
    <location>
        <begin position="5"/>
        <end position="106"/>
    </location>
</feature>
<dbReference type="SUPFAM" id="SSF54292">
    <property type="entry name" value="2Fe-2S ferredoxin-like"/>
    <property type="match status" value="1"/>
</dbReference>
<dbReference type="InterPro" id="IPR017938">
    <property type="entry name" value="Riboflavin_synthase-like_b-brl"/>
</dbReference>
<evidence type="ECO:0000313" key="9">
    <source>
        <dbReference type="EMBL" id="PZQ97654.1"/>
    </source>
</evidence>
<dbReference type="SUPFAM" id="SSF63380">
    <property type="entry name" value="Riboflavin synthase domain-like"/>
    <property type="match status" value="1"/>
</dbReference>
<dbReference type="PROSITE" id="PS51085">
    <property type="entry name" value="2FE2S_FER_2"/>
    <property type="match status" value="1"/>
</dbReference>
<keyword evidence="4" id="KW-0560">Oxidoreductase</keyword>
<evidence type="ECO:0000259" key="8">
    <source>
        <dbReference type="PROSITE" id="PS51384"/>
    </source>
</evidence>
<accession>A0A2W5SCF6</accession>
<organism evidence="9 10">
    <name type="scientific">Cereibacter sphaeroides</name>
    <name type="common">Rhodobacter sphaeroides</name>
    <dbReference type="NCBI Taxonomy" id="1063"/>
    <lineage>
        <taxon>Bacteria</taxon>
        <taxon>Pseudomonadati</taxon>
        <taxon>Pseudomonadota</taxon>
        <taxon>Alphaproteobacteria</taxon>
        <taxon>Rhodobacterales</taxon>
        <taxon>Paracoccaceae</taxon>
        <taxon>Cereibacter</taxon>
    </lineage>
</organism>
<dbReference type="PANTHER" id="PTHR47354">
    <property type="entry name" value="NADH OXIDOREDUCTASE HCR"/>
    <property type="match status" value="1"/>
</dbReference>
<dbReference type="PROSITE" id="PS51384">
    <property type="entry name" value="FAD_FR"/>
    <property type="match status" value="1"/>
</dbReference>
<dbReference type="PANTHER" id="PTHR47354:SF1">
    <property type="entry name" value="CARNITINE MONOOXYGENASE REDUCTASE SUBUNIT"/>
    <property type="match status" value="1"/>
</dbReference>
<keyword evidence="1" id="KW-0285">Flavoprotein</keyword>
<keyword evidence="2" id="KW-0001">2Fe-2S</keyword>
<evidence type="ECO:0000256" key="4">
    <source>
        <dbReference type="ARBA" id="ARBA00023002"/>
    </source>
</evidence>
<evidence type="ECO:0000259" key="7">
    <source>
        <dbReference type="PROSITE" id="PS51085"/>
    </source>
</evidence>